<dbReference type="RefSeq" id="WP_215821879.1">
    <property type="nucleotide sequence ID" value="NZ_JAGSOY010000090.1"/>
</dbReference>
<evidence type="ECO:0000313" key="6">
    <source>
        <dbReference type="Proteomes" id="UP000690515"/>
    </source>
</evidence>
<dbReference type="InterPro" id="IPR007831">
    <property type="entry name" value="T2SS_GspE_N"/>
</dbReference>
<evidence type="ECO:0000256" key="2">
    <source>
        <dbReference type="ARBA" id="ARBA00022741"/>
    </source>
</evidence>
<proteinExistence type="inferred from homology"/>
<comment type="similarity">
    <text evidence="1">Belongs to the GSP E family.</text>
</comment>
<protein>
    <submittedName>
        <fullName evidence="5">Type II/IV secretion system protein</fullName>
    </submittedName>
</protein>
<dbReference type="SUPFAM" id="SSF160246">
    <property type="entry name" value="EspE N-terminal domain-like"/>
    <property type="match status" value="1"/>
</dbReference>
<dbReference type="Pfam" id="PF05157">
    <property type="entry name" value="MshEN"/>
    <property type="match status" value="1"/>
</dbReference>
<keyword evidence="3" id="KW-0067">ATP-binding</keyword>
<dbReference type="Gene3D" id="3.30.450.90">
    <property type="match status" value="1"/>
</dbReference>
<dbReference type="SUPFAM" id="SSF52540">
    <property type="entry name" value="P-loop containing nucleoside triphosphate hydrolases"/>
    <property type="match status" value="1"/>
</dbReference>
<dbReference type="Gene3D" id="3.30.300.160">
    <property type="entry name" value="Type II secretion system, protein E, N-terminal domain"/>
    <property type="match status" value="1"/>
</dbReference>
<evidence type="ECO:0000259" key="4">
    <source>
        <dbReference type="PROSITE" id="PS00662"/>
    </source>
</evidence>
<name>A0ABS5ZHZ0_9GAMM</name>
<dbReference type="PANTHER" id="PTHR30258">
    <property type="entry name" value="TYPE II SECRETION SYSTEM PROTEIN GSPE-RELATED"/>
    <property type="match status" value="1"/>
</dbReference>
<sequence length="568" mass="64059">MFYSSELTAELQQELKVDDIVFKRLLHANDNDIEKLVLTLIKESYISRKKWGNKIGDVNHYAYLPLRETFIDEDLLPLIPHEIAEKYSAIVVYKLGSRVSIALKDPADQSTKDIISNFVGKAISPLFSFEDEIQKAIAMYYGSSQGLDNLMIHSEPSLKLLATNSKEQLRQLANKHELKQLTDRIIYMALKDRATDIHIEPKSHHLIIRFRKDGVLYEKAVLSSEIAIPLINCFKVLAGVDITERRKPLDGRFSFNLSADHVVDVRMSTLPSLHGETMVLRLLGAEFLDRFLNFEELGFTHDILEHLKEALNVPNGMIFVTGPTGSGKTTTLHCALNYICNSGINIVTIEDPIEYEHPEITQVAVNEKAGRTFSSVLRSVLRQDPDVVMIGEIRDLETARIAANAALTGHMVLTSLHTNDAIQAMTRMIEMGVEHFVLAPSVIGILGQRLVRKICTHCKEKYIPDEAYLKHFFDLRGVTQLPFLYRGVGCNACSQTGFSGRVAVHEFLGITNTLRNCILRTQDYEEFYRIAVNSKHYLPFAKDGLKKVLMGLTTFEEVSCSVNLFDDG</sequence>
<dbReference type="EMBL" id="JAGSOY010000090">
    <property type="protein sequence ID" value="MBU2713594.1"/>
    <property type="molecule type" value="Genomic_DNA"/>
</dbReference>
<accession>A0ABS5ZHZ0</accession>
<dbReference type="SMART" id="SM00382">
    <property type="entry name" value="AAA"/>
    <property type="match status" value="1"/>
</dbReference>
<dbReference type="InterPro" id="IPR027417">
    <property type="entry name" value="P-loop_NTPase"/>
</dbReference>
<dbReference type="PROSITE" id="PS00662">
    <property type="entry name" value="T2SP_E"/>
    <property type="match status" value="1"/>
</dbReference>
<keyword evidence="6" id="KW-1185">Reference proteome</keyword>
<evidence type="ECO:0000256" key="3">
    <source>
        <dbReference type="ARBA" id="ARBA00022840"/>
    </source>
</evidence>
<dbReference type="PANTHER" id="PTHR30258:SF3">
    <property type="entry name" value="SLL1921 PROTEIN"/>
    <property type="match status" value="1"/>
</dbReference>
<evidence type="ECO:0000256" key="1">
    <source>
        <dbReference type="ARBA" id="ARBA00006611"/>
    </source>
</evidence>
<gene>
    <name evidence="5" type="ORF">KCG35_21270</name>
</gene>
<dbReference type="CDD" id="cd01129">
    <property type="entry name" value="PulE-GspE-like"/>
    <property type="match status" value="1"/>
</dbReference>
<evidence type="ECO:0000313" key="5">
    <source>
        <dbReference type="EMBL" id="MBU2713594.1"/>
    </source>
</evidence>
<feature type="domain" description="Bacterial type II secretion system protein E" evidence="4">
    <location>
        <begin position="381"/>
        <end position="395"/>
    </location>
</feature>
<dbReference type="InterPro" id="IPR003593">
    <property type="entry name" value="AAA+_ATPase"/>
</dbReference>
<keyword evidence="2" id="KW-0547">Nucleotide-binding</keyword>
<reference evidence="5 6" key="1">
    <citation type="submission" date="2021-04" db="EMBL/GenBank/DDBJ databases">
        <authorList>
            <person name="Pira H."/>
            <person name="Risdian C."/>
            <person name="Wink J."/>
        </authorList>
    </citation>
    <scope>NUCLEOTIDE SEQUENCE [LARGE SCALE GENOMIC DNA]</scope>
    <source>
        <strain evidence="5 6">WH53</strain>
    </source>
</reference>
<organism evidence="5 6">
    <name type="scientific">Zooshikella harenae</name>
    <dbReference type="NCBI Taxonomy" id="2827238"/>
    <lineage>
        <taxon>Bacteria</taxon>
        <taxon>Pseudomonadati</taxon>
        <taxon>Pseudomonadota</taxon>
        <taxon>Gammaproteobacteria</taxon>
        <taxon>Oceanospirillales</taxon>
        <taxon>Zooshikellaceae</taxon>
        <taxon>Zooshikella</taxon>
    </lineage>
</organism>
<dbReference type="InterPro" id="IPR001482">
    <property type="entry name" value="T2SS/T4SS_dom"/>
</dbReference>
<dbReference type="Proteomes" id="UP000690515">
    <property type="component" value="Unassembled WGS sequence"/>
</dbReference>
<dbReference type="Pfam" id="PF00437">
    <property type="entry name" value="T2SSE"/>
    <property type="match status" value="1"/>
</dbReference>
<dbReference type="InterPro" id="IPR037257">
    <property type="entry name" value="T2SS_E_N_sf"/>
</dbReference>
<comment type="caution">
    <text evidence="5">The sequence shown here is derived from an EMBL/GenBank/DDBJ whole genome shotgun (WGS) entry which is preliminary data.</text>
</comment>
<dbReference type="Gene3D" id="3.40.50.300">
    <property type="entry name" value="P-loop containing nucleotide triphosphate hydrolases"/>
    <property type="match status" value="1"/>
</dbReference>